<dbReference type="GO" id="GO:0007033">
    <property type="term" value="P:vacuole organization"/>
    <property type="evidence" value="ECO:0007669"/>
    <property type="project" value="EnsemblPlants"/>
</dbReference>
<accession>A0A0E0D5P0</accession>
<sequence>MVHSAYDAVELVSGVPGDIVAVAAYAGRLLVAGKDGSLRIYAPPGHAGGGIPRDGPYALERQQPSLWRRGTPLAMEVSAGRELLLSLAECVNLHRLPGLETVAVIGKTKGANLFAWDDRRGLLAVGRWKRLTIFRLDSGREFVEVKEFGVPDTVKSMAWCGDNICLGIRKEYMIINSMTGALTEVFSSGRNAPPLVVALPTGELLLGKTVVLRDVQKLVETENCILAVLARSVYGLLPVPIGAQLVSGVPGDIVAVAAYAGRLLVAGKDGSLRIYAPPGHAGGGIPRDGPYALERQQPSLWRRGTPLAMEVSAGRELLLSLAECVNLHRLPGLETVAVIGKTKGANLFAWDDRRGLLAVGRWKRLTIFRLDSGREFVEVKEFGVPDTVKSMAWCGDNICLGIRKEYMIINSMTGALTEVFSSGRNAPPLVVALPTGELLLGKTVVLRDVQKLVETENCILAVLARSVYGLLPVPIGAQIVQLTASGEFEEALALCKLLPPEDSNLRAAKESSIHIRYGHFLFDNGSYEEAMEQFSDSHVDITYVLSLYPSLVLPQTHIIGEHDRLQDLPELAREPSDVTDDMEPYSLQLHESDDKSPLEIKKMSHNALIALVKYLHKKRNGIIERATAEVTEEVVSGAVHHSSILSESYRSKKPNKKRAQTHTSSIAREMATVLDTSLLQALILTGQSSGAIELLKGLNYCDLKICKEFLEERSDYMVLLELYKSNEMHREALQLLNQLVEESKAEMGKNDFNKKFNPQMIIEYLRPLCRSDPMLVLESSLYVLERNPSDTIELFLSENVPADLVNSYLKQHAPNLQSTYLELMLSMSVSGINPNLQNELVQLYLSEVLDWHKILKEEGNWTEKTYSPTRKKLITTLENNSGYNTDILLKRLPQDALFEERAILYGKINQHLRALSLYVHKEGAQQPSKSNIYFNLLQIYLNPRKAEKEFEQKIVPVASQYPGIQKATKVRGARMGKKVVEIEGADDVRFSPSGTDSGRSDGDGDGDDVSDGGPIMLNEALELLSQRWDRINGAQALRLLPRDTKLQDLVLFLEPLLRNSSEHRRNYMVIKNLIFRANLQVKEDLYKRRQAVLKIDGDSMCSLCHKRIANSAFAIYPNGQTLVHFVCFRESQQIKAVRGVNSVKRR</sequence>
<comment type="subcellular location">
    <subcellularLocation>
        <location evidence="1">Cytoplasm</location>
    </subcellularLocation>
</comment>
<evidence type="ECO:0000313" key="9">
    <source>
        <dbReference type="Proteomes" id="UP000008021"/>
    </source>
</evidence>
<evidence type="ECO:0000256" key="4">
    <source>
        <dbReference type="ARBA" id="ARBA00022927"/>
    </source>
</evidence>
<name>A0A0E0D5P0_9ORYZ</name>
<dbReference type="InterPro" id="IPR032914">
    <property type="entry name" value="Vam6/VPS39/TRAP1"/>
</dbReference>
<dbReference type="InterPro" id="IPR019453">
    <property type="entry name" value="VPS39/TGFA1_Znf"/>
</dbReference>
<reference evidence="8" key="1">
    <citation type="submission" date="2015-04" db="UniProtKB">
        <authorList>
            <consortium name="EnsemblPlants"/>
        </authorList>
    </citation>
    <scope>IDENTIFICATION</scope>
</reference>
<dbReference type="PANTHER" id="PTHR12894">
    <property type="entry name" value="CNH DOMAIN CONTAINING"/>
    <property type="match status" value="1"/>
</dbReference>
<organism evidence="8">
    <name type="scientific">Oryza meridionalis</name>
    <dbReference type="NCBI Taxonomy" id="40149"/>
    <lineage>
        <taxon>Eukaryota</taxon>
        <taxon>Viridiplantae</taxon>
        <taxon>Streptophyta</taxon>
        <taxon>Embryophyta</taxon>
        <taxon>Tracheophyta</taxon>
        <taxon>Spermatophyta</taxon>
        <taxon>Magnoliopsida</taxon>
        <taxon>Liliopsida</taxon>
        <taxon>Poales</taxon>
        <taxon>Poaceae</taxon>
        <taxon>BOP clade</taxon>
        <taxon>Oryzoideae</taxon>
        <taxon>Oryzeae</taxon>
        <taxon>Oryzinae</taxon>
        <taxon>Oryza</taxon>
    </lineage>
</organism>
<dbReference type="Gramene" id="OMERI03G28590.1">
    <property type="protein sequence ID" value="OMERI03G28590.1"/>
    <property type="gene ID" value="OMERI03G28590"/>
</dbReference>
<proteinExistence type="predicted"/>
<feature type="region of interest" description="Disordered" evidence="6">
    <location>
        <begin position="988"/>
        <end position="1011"/>
    </location>
</feature>
<reference evidence="8" key="2">
    <citation type="submission" date="2018-05" db="EMBL/GenBank/DDBJ databases">
        <title>OmerRS3 (Oryza meridionalis Reference Sequence Version 3).</title>
        <authorList>
            <person name="Zhang J."/>
            <person name="Kudrna D."/>
            <person name="Lee S."/>
            <person name="Talag J."/>
            <person name="Welchert J."/>
            <person name="Wing R.A."/>
        </authorList>
    </citation>
    <scope>NUCLEOTIDE SEQUENCE [LARGE SCALE GENOMIC DNA]</scope>
    <source>
        <strain evidence="8">cv. OR44</strain>
    </source>
</reference>
<dbReference type="Pfam" id="PF10367">
    <property type="entry name" value="zf-Vps39_C"/>
    <property type="match status" value="1"/>
</dbReference>
<dbReference type="InterPro" id="IPR019452">
    <property type="entry name" value="VPS39/TGF_beta_rcpt-assoc_1"/>
</dbReference>
<dbReference type="GO" id="GO:0009705">
    <property type="term" value="C:plant-type vacuole membrane"/>
    <property type="evidence" value="ECO:0007669"/>
    <property type="project" value="EnsemblPlants"/>
</dbReference>
<keyword evidence="9" id="KW-1185">Reference proteome</keyword>
<dbReference type="InterPro" id="IPR000547">
    <property type="entry name" value="Clathrin_H-chain/VPS_repeat"/>
</dbReference>
<dbReference type="STRING" id="40149.A0A0E0D5P0"/>
<dbReference type="GO" id="GO:0034058">
    <property type="term" value="P:endosomal vesicle fusion"/>
    <property type="evidence" value="ECO:0007669"/>
    <property type="project" value="TreeGrafter"/>
</dbReference>
<keyword evidence="3" id="KW-0963">Cytoplasm</keyword>
<dbReference type="EnsemblPlants" id="OMERI03G28590.1">
    <property type="protein sequence ID" value="OMERI03G28590.1"/>
    <property type="gene ID" value="OMERI03G28590"/>
</dbReference>
<dbReference type="eggNOG" id="KOG2063">
    <property type="taxonomic scope" value="Eukaryota"/>
</dbReference>
<dbReference type="AlphaFoldDB" id="A0A0E0D5P0"/>
<dbReference type="PANTHER" id="PTHR12894:SF27">
    <property type="entry name" value="TRANSFORMING GROWTH FACTOR-BETA RECEPTOR-ASSOCIATED PROTEIN 1"/>
    <property type="match status" value="1"/>
</dbReference>
<dbReference type="PROSITE" id="PS50236">
    <property type="entry name" value="CHCR"/>
    <property type="match status" value="1"/>
</dbReference>
<evidence type="ECO:0000256" key="6">
    <source>
        <dbReference type="SAM" id="MobiDB-lite"/>
    </source>
</evidence>
<evidence type="ECO:0000256" key="5">
    <source>
        <dbReference type="PROSITE-ProRule" id="PRU01006"/>
    </source>
</evidence>
<dbReference type="GO" id="GO:0006914">
    <property type="term" value="P:autophagy"/>
    <property type="evidence" value="ECO:0007669"/>
    <property type="project" value="TreeGrafter"/>
</dbReference>
<keyword evidence="4" id="KW-0653">Protein transport</keyword>
<evidence type="ECO:0000256" key="3">
    <source>
        <dbReference type="ARBA" id="ARBA00022490"/>
    </source>
</evidence>
<evidence type="ECO:0000256" key="1">
    <source>
        <dbReference type="ARBA" id="ARBA00004496"/>
    </source>
</evidence>
<keyword evidence="2" id="KW-0813">Transport</keyword>
<dbReference type="Proteomes" id="UP000008021">
    <property type="component" value="Chromosome 3"/>
</dbReference>
<feature type="repeat" description="CHCR" evidence="5">
    <location>
        <begin position="792"/>
        <end position="966"/>
    </location>
</feature>
<dbReference type="GO" id="GO:0030897">
    <property type="term" value="C:HOPS complex"/>
    <property type="evidence" value="ECO:0007669"/>
    <property type="project" value="EnsemblPlants"/>
</dbReference>
<evidence type="ECO:0000259" key="7">
    <source>
        <dbReference type="PROSITE" id="PS50219"/>
    </source>
</evidence>
<dbReference type="Pfam" id="PF10366">
    <property type="entry name" value="Vps39_1"/>
    <property type="match status" value="1"/>
</dbReference>
<dbReference type="PROSITE" id="PS50219">
    <property type="entry name" value="CNH"/>
    <property type="match status" value="1"/>
</dbReference>
<dbReference type="InterPro" id="IPR001180">
    <property type="entry name" value="CNH_dom"/>
</dbReference>
<dbReference type="InterPro" id="IPR036322">
    <property type="entry name" value="WD40_repeat_dom_sf"/>
</dbReference>
<protein>
    <recommendedName>
        <fullName evidence="7">CNH domain-containing protein</fullName>
    </recommendedName>
</protein>
<dbReference type="GO" id="GO:0006886">
    <property type="term" value="P:intracellular protein transport"/>
    <property type="evidence" value="ECO:0007669"/>
    <property type="project" value="UniProtKB-UniRule"/>
</dbReference>
<evidence type="ECO:0000256" key="2">
    <source>
        <dbReference type="ARBA" id="ARBA00022448"/>
    </source>
</evidence>
<dbReference type="SUPFAM" id="SSF50978">
    <property type="entry name" value="WD40 repeat-like"/>
    <property type="match status" value="1"/>
</dbReference>
<evidence type="ECO:0000313" key="8">
    <source>
        <dbReference type="EnsemblPlants" id="OMERI03G28590.1"/>
    </source>
</evidence>
<feature type="domain" description="CNH" evidence="7">
    <location>
        <begin position="16"/>
        <end position="354"/>
    </location>
</feature>